<sequence>MNFKNIRKQIDSSLQYIRNLFDEYLRLREGKSYEEMLDLWKLYDLEIHFPQRKVIKTNNEEAETVLQDLPNLEENIVDYNKTVNRNIRGFLIVHKLIEEIKNVYESVELYYNSNNSKNK</sequence>
<evidence type="ECO:0000313" key="1">
    <source>
        <dbReference type="EnsemblMetazoa" id="GAUT013782-PA"/>
    </source>
</evidence>
<evidence type="ECO:0000313" key="2">
    <source>
        <dbReference type="Proteomes" id="UP000078200"/>
    </source>
</evidence>
<organism evidence="1 2">
    <name type="scientific">Glossina austeni</name>
    <name type="common">Savannah tsetse fly</name>
    <dbReference type="NCBI Taxonomy" id="7395"/>
    <lineage>
        <taxon>Eukaryota</taxon>
        <taxon>Metazoa</taxon>
        <taxon>Ecdysozoa</taxon>
        <taxon>Arthropoda</taxon>
        <taxon>Hexapoda</taxon>
        <taxon>Insecta</taxon>
        <taxon>Pterygota</taxon>
        <taxon>Neoptera</taxon>
        <taxon>Endopterygota</taxon>
        <taxon>Diptera</taxon>
        <taxon>Brachycera</taxon>
        <taxon>Muscomorpha</taxon>
        <taxon>Hippoboscoidea</taxon>
        <taxon>Glossinidae</taxon>
        <taxon>Glossina</taxon>
    </lineage>
</organism>
<dbReference type="Proteomes" id="UP000078200">
    <property type="component" value="Unassembled WGS sequence"/>
</dbReference>
<accession>A0A1A9USF2</accession>
<protein>
    <submittedName>
        <fullName evidence="1">Uncharacterized protein</fullName>
    </submittedName>
</protein>
<dbReference type="STRING" id="7395.A0A1A9USF2"/>
<name>A0A1A9USF2_GLOAU</name>
<reference evidence="1" key="1">
    <citation type="submission" date="2020-05" db="UniProtKB">
        <authorList>
            <consortium name="EnsemblMetazoa"/>
        </authorList>
    </citation>
    <scope>IDENTIFICATION</scope>
    <source>
        <strain evidence="1">TTRI</strain>
    </source>
</reference>
<dbReference type="EnsemblMetazoa" id="GAUT013782-RA">
    <property type="protein sequence ID" value="GAUT013782-PA"/>
    <property type="gene ID" value="GAUT013782"/>
</dbReference>
<proteinExistence type="predicted"/>
<dbReference type="VEuPathDB" id="VectorBase:GAUT013782"/>
<keyword evidence="2" id="KW-1185">Reference proteome</keyword>
<dbReference type="AlphaFoldDB" id="A0A1A9USF2"/>